<feature type="signal peptide" evidence="2">
    <location>
        <begin position="1"/>
        <end position="20"/>
    </location>
</feature>
<feature type="compositionally biased region" description="Polar residues" evidence="1">
    <location>
        <begin position="66"/>
        <end position="85"/>
    </location>
</feature>
<evidence type="ECO:0000256" key="1">
    <source>
        <dbReference type="SAM" id="MobiDB-lite"/>
    </source>
</evidence>
<evidence type="ECO:0000256" key="2">
    <source>
        <dbReference type="SAM" id="SignalP"/>
    </source>
</evidence>
<comment type="caution">
    <text evidence="3">The sequence shown here is derived from an EMBL/GenBank/DDBJ whole genome shotgun (WGS) entry which is preliminary data.</text>
</comment>
<dbReference type="OrthoDB" id="2963116at2"/>
<protein>
    <recommendedName>
        <fullName evidence="5">DUF4309 domain-containing protein</fullName>
    </recommendedName>
</protein>
<feature type="region of interest" description="Disordered" evidence="1">
    <location>
        <begin position="29"/>
        <end position="111"/>
    </location>
</feature>
<dbReference type="EMBL" id="QXIR01000020">
    <property type="protein sequence ID" value="RIW31842.1"/>
    <property type="molecule type" value="Genomic_DNA"/>
</dbReference>
<dbReference type="Proteomes" id="UP000265801">
    <property type="component" value="Unassembled WGS sequence"/>
</dbReference>
<feature type="compositionally biased region" description="Basic and acidic residues" evidence="1">
    <location>
        <begin position="91"/>
        <end position="107"/>
    </location>
</feature>
<accession>A0A3A1QZH7</accession>
<proteinExistence type="predicted"/>
<evidence type="ECO:0008006" key="5">
    <source>
        <dbReference type="Google" id="ProtNLM"/>
    </source>
</evidence>
<gene>
    <name evidence="3" type="ORF">D3H55_14560</name>
</gene>
<evidence type="ECO:0000313" key="3">
    <source>
        <dbReference type="EMBL" id="RIW31842.1"/>
    </source>
</evidence>
<dbReference type="AlphaFoldDB" id="A0A3A1QZH7"/>
<evidence type="ECO:0000313" key="4">
    <source>
        <dbReference type="Proteomes" id="UP000265801"/>
    </source>
</evidence>
<reference evidence="3 4" key="1">
    <citation type="submission" date="2018-09" db="EMBL/GenBank/DDBJ databases">
        <title>Bacillus saliacetes sp. nov., isolated from Thai shrimp paste (Ka-pi).</title>
        <authorList>
            <person name="Daroonpunt R."/>
            <person name="Tanasupawat S."/>
            <person name="Yiamsombut S."/>
        </authorList>
    </citation>
    <scope>NUCLEOTIDE SEQUENCE [LARGE SCALE GENOMIC DNA]</scope>
    <source>
        <strain evidence="3 4">SKP7-4</strain>
    </source>
</reference>
<dbReference type="RefSeq" id="WP_119547890.1">
    <property type="nucleotide sequence ID" value="NZ_QXIR01000020.1"/>
</dbReference>
<organism evidence="3 4">
    <name type="scientific">Bacillus salacetis</name>
    <dbReference type="NCBI Taxonomy" id="2315464"/>
    <lineage>
        <taxon>Bacteria</taxon>
        <taxon>Bacillati</taxon>
        <taxon>Bacillota</taxon>
        <taxon>Bacilli</taxon>
        <taxon>Bacillales</taxon>
        <taxon>Bacillaceae</taxon>
        <taxon>Bacillus</taxon>
    </lineage>
</organism>
<keyword evidence="4" id="KW-1185">Reference proteome</keyword>
<name>A0A3A1QZH7_9BACI</name>
<sequence length="227" mass="24498">MKKKLSFVVFFTVLFLAVGAFHYQGTKSTVSATNGVSGGSVEQQKESESTVSGEADGDMVEKQAAEKNNTPDETTDVTPDSSSAVEENDSVEEKPSEAEQSSSERETVMVGNEEYVDITDMKKFKDLAEFAQKHGARLYAIENSDCFAVIKGEEPLLFFSVGTVSAGVEDIAVLKDYMAFHGYSEETGIAGNIDVAAESGAKVDVNFNDGAGYYIFKEGNTIIINWA</sequence>
<keyword evidence="2" id="KW-0732">Signal</keyword>
<feature type="chain" id="PRO_5038796388" description="DUF4309 domain-containing protein" evidence="2">
    <location>
        <begin position="21"/>
        <end position="227"/>
    </location>
</feature>